<dbReference type="EMBL" id="JAAATY010000001">
    <property type="protein sequence ID" value="NRN63090.1"/>
    <property type="molecule type" value="Genomic_DNA"/>
</dbReference>
<sequence>MSELEDFLAALVPGEPVTFDGPGRERHHAAARLAASALRDDHEALAVELAGAMERRRRWRTTRQQLTRSIRQMGKRLGAEGGGFLMVLVAQRAQYVHDPEWKAKQDEYIAKVRAIGAAAIVSAGGPLVGQIEKVWAGICGWEA</sequence>
<accession>A0ABX2EWL0</accession>
<evidence type="ECO:0000313" key="1">
    <source>
        <dbReference type="EMBL" id="NRN63090.1"/>
    </source>
</evidence>
<comment type="caution">
    <text evidence="1">The sequence shown here is derived from an EMBL/GenBank/DDBJ whole genome shotgun (WGS) entry which is preliminary data.</text>
</comment>
<dbReference type="RefSeq" id="WP_173123508.1">
    <property type="nucleotide sequence ID" value="NZ_CBCSGW010000039.1"/>
</dbReference>
<protein>
    <recommendedName>
        <fullName evidence="3">TPM domain-containing protein</fullName>
    </recommendedName>
</protein>
<name>A0ABX2EWL0_9PSEU</name>
<keyword evidence="2" id="KW-1185">Reference proteome</keyword>
<organism evidence="1 2">
    <name type="scientific">Kibdelosporangium persicum</name>
    <dbReference type="NCBI Taxonomy" id="2698649"/>
    <lineage>
        <taxon>Bacteria</taxon>
        <taxon>Bacillati</taxon>
        <taxon>Actinomycetota</taxon>
        <taxon>Actinomycetes</taxon>
        <taxon>Pseudonocardiales</taxon>
        <taxon>Pseudonocardiaceae</taxon>
        <taxon>Kibdelosporangium</taxon>
    </lineage>
</organism>
<gene>
    <name evidence="1" type="ORF">GC106_2910</name>
</gene>
<evidence type="ECO:0008006" key="3">
    <source>
        <dbReference type="Google" id="ProtNLM"/>
    </source>
</evidence>
<reference evidence="1 2" key="1">
    <citation type="submission" date="2020-01" db="EMBL/GenBank/DDBJ databases">
        <title>Kibdelosporangium persica a novel Actinomycetes from a hot desert in Iran.</title>
        <authorList>
            <person name="Safaei N."/>
            <person name="Zaburannyi N."/>
            <person name="Mueller R."/>
            <person name="Wink J."/>
        </authorList>
    </citation>
    <scope>NUCLEOTIDE SEQUENCE [LARGE SCALE GENOMIC DNA]</scope>
    <source>
        <strain evidence="1 2">4NS15</strain>
    </source>
</reference>
<proteinExistence type="predicted"/>
<evidence type="ECO:0000313" key="2">
    <source>
        <dbReference type="Proteomes" id="UP000763557"/>
    </source>
</evidence>
<dbReference type="Proteomes" id="UP000763557">
    <property type="component" value="Unassembled WGS sequence"/>
</dbReference>